<comment type="caution">
    <text evidence="2">The sequence shown here is derived from an EMBL/GenBank/DDBJ whole genome shotgun (WGS) entry which is preliminary data.</text>
</comment>
<evidence type="ECO:0000256" key="1">
    <source>
        <dbReference type="SAM" id="MobiDB-lite"/>
    </source>
</evidence>
<evidence type="ECO:0000313" key="3">
    <source>
        <dbReference type="Proteomes" id="UP001610335"/>
    </source>
</evidence>
<name>A0ABR4I316_9EURO</name>
<dbReference type="Proteomes" id="UP001610335">
    <property type="component" value="Unassembled WGS sequence"/>
</dbReference>
<sequence>MVLARGGLSSVLGVPNILGELAVVKLRREASSQEPNLRHFLGHHNVFKKCVLATQESTAKPAFSKNHTPATSSKLRRTPETTSTPIRSHFTVAFKGIFRRHQASPSASKDNNLTCVQA</sequence>
<reference evidence="2 3" key="1">
    <citation type="submission" date="2024-07" db="EMBL/GenBank/DDBJ databases">
        <title>Section-level genome sequencing and comparative genomics of Aspergillus sections Usti and Cavernicolus.</title>
        <authorList>
            <consortium name="Lawrence Berkeley National Laboratory"/>
            <person name="Nybo J.L."/>
            <person name="Vesth T.C."/>
            <person name="Theobald S."/>
            <person name="Frisvad J.C."/>
            <person name="Larsen T.O."/>
            <person name="Kjaerboelling I."/>
            <person name="Rothschild-Mancinelli K."/>
            <person name="Lyhne E.K."/>
            <person name="Kogle M.E."/>
            <person name="Barry K."/>
            <person name="Clum A."/>
            <person name="Na H."/>
            <person name="Ledsgaard L."/>
            <person name="Lin J."/>
            <person name="Lipzen A."/>
            <person name="Kuo A."/>
            <person name="Riley R."/>
            <person name="Mondo S."/>
            <person name="LaButti K."/>
            <person name="Haridas S."/>
            <person name="Pangalinan J."/>
            <person name="Salamov A.A."/>
            <person name="Simmons B.A."/>
            <person name="Magnuson J.K."/>
            <person name="Chen J."/>
            <person name="Drula E."/>
            <person name="Henrissat B."/>
            <person name="Wiebenga A."/>
            <person name="Lubbers R.J."/>
            <person name="Gomes A.C."/>
            <person name="Makela M.R."/>
            <person name="Stajich J."/>
            <person name="Grigoriev I.V."/>
            <person name="Mortensen U.H."/>
            <person name="De vries R.P."/>
            <person name="Baker S.E."/>
            <person name="Andersen M.R."/>
        </authorList>
    </citation>
    <scope>NUCLEOTIDE SEQUENCE [LARGE SCALE GENOMIC DNA]</scope>
    <source>
        <strain evidence="2 3">CBS 600.67</strain>
    </source>
</reference>
<gene>
    <name evidence="2" type="ORF">BDW59DRAFT_149695</name>
</gene>
<evidence type="ECO:0000313" key="2">
    <source>
        <dbReference type="EMBL" id="KAL2822145.1"/>
    </source>
</evidence>
<accession>A0ABR4I316</accession>
<organism evidence="2 3">
    <name type="scientific">Aspergillus cavernicola</name>
    <dbReference type="NCBI Taxonomy" id="176166"/>
    <lineage>
        <taxon>Eukaryota</taxon>
        <taxon>Fungi</taxon>
        <taxon>Dikarya</taxon>
        <taxon>Ascomycota</taxon>
        <taxon>Pezizomycotina</taxon>
        <taxon>Eurotiomycetes</taxon>
        <taxon>Eurotiomycetidae</taxon>
        <taxon>Eurotiales</taxon>
        <taxon>Aspergillaceae</taxon>
        <taxon>Aspergillus</taxon>
        <taxon>Aspergillus subgen. Nidulantes</taxon>
    </lineage>
</organism>
<feature type="region of interest" description="Disordered" evidence="1">
    <location>
        <begin position="58"/>
        <end position="86"/>
    </location>
</feature>
<keyword evidence="3" id="KW-1185">Reference proteome</keyword>
<proteinExistence type="predicted"/>
<dbReference type="EMBL" id="JBFXLS010000060">
    <property type="protein sequence ID" value="KAL2822145.1"/>
    <property type="molecule type" value="Genomic_DNA"/>
</dbReference>
<protein>
    <submittedName>
        <fullName evidence="2">Uncharacterized protein</fullName>
    </submittedName>
</protein>